<dbReference type="AlphaFoldDB" id="A0A1E1WGB1"/>
<reference evidence="2" key="1">
    <citation type="submission" date="2015-09" db="EMBL/GenBank/DDBJ databases">
        <title>De novo assembly of Pectinophora gossypiella (Pink Bollworm) gut transcriptome.</title>
        <authorList>
            <person name="Tassone E.E."/>
        </authorList>
    </citation>
    <scope>NUCLEOTIDE SEQUENCE</scope>
</reference>
<organism evidence="2">
    <name type="scientific">Pectinophora gossypiella</name>
    <name type="common">Cotton pink bollworm</name>
    <name type="synonym">Depressaria gossypiella</name>
    <dbReference type="NCBI Taxonomy" id="13191"/>
    <lineage>
        <taxon>Eukaryota</taxon>
        <taxon>Metazoa</taxon>
        <taxon>Ecdysozoa</taxon>
        <taxon>Arthropoda</taxon>
        <taxon>Hexapoda</taxon>
        <taxon>Insecta</taxon>
        <taxon>Pterygota</taxon>
        <taxon>Neoptera</taxon>
        <taxon>Endopterygota</taxon>
        <taxon>Lepidoptera</taxon>
        <taxon>Glossata</taxon>
        <taxon>Ditrysia</taxon>
        <taxon>Gelechioidea</taxon>
        <taxon>Gelechiidae</taxon>
        <taxon>Apatetrinae</taxon>
        <taxon>Pectinophora</taxon>
    </lineage>
</organism>
<protein>
    <submittedName>
        <fullName evidence="2">Uncharacterized protein</fullName>
    </submittedName>
</protein>
<accession>A0A1E1WGB1</accession>
<feature type="non-terminal residue" evidence="2">
    <location>
        <position position="171"/>
    </location>
</feature>
<feature type="region of interest" description="Disordered" evidence="1">
    <location>
        <begin position="100"/>
        <end position="119"/>
    </location>
</feature>
<dbReference type="EMBL" id="GDQN01005021">
    <property type="protein sequence ID" value="JAT86033.1"/>
    <property type="molecule type" value="Transcribed_RNA"/>
</dbReference>
<dbReference type="OrthoDB" id="6623312at2759"/>
<proteinExistence type="predicted"/>
<evidence type="ECO:0000256" key="1">
    <source>
        <dbReference type="SAM" id="MobiDB-lite"/>
    </source>
</evidence>
<sequence>GDRGCAGEMAQGTCGTDVTRAIAALLLVAVLAAHYAHAQPPTADKSIAKDRIFRLSAGKTVAKPVKLGFFGTIFHLILEQVNDTKSAYNQISDLVGNQFTDDNVVTPEPEPVNGTTTESTKISRQEFLKILDRNLKGLARLRALEWREARKDSWANLQGYKNELFGEQKSG</sequence>
<name>A0A1E1WGB1_PECGO</name>
<feature type="non-terminal residue" evidence="2">
    <location>
        <position position="1"/>
    </location>
</feature>
<evidence type="ECO:0000313" key="2">
    <source>
        <dbReference type="EMBL" id="JAT86033.1"/>
    </source>
</evidence>
<gene>
    <name evidence="2" type="ORF">g.17638</name>
</gene>